<proteinExistence type="predicted"/>
<organism evidence="3">
    <name type="scientific">Sesamum calycinum</name>
    <dbReference type="NCBI Taxonomy" id="2727403"/>
    <lineage>
        <taxon>Eukaryota</taxon>
        <taxon>Viridiplantae</taxon>
        <taxon>Streptophyta</taxon>
        <taxon>Embryophyta</taxon>
        <taxon>Tracheophyta</taxon>
        <taxon>Spermatophyta</taxon>
        <taxon>Magnoliopsida</taxon>
        <taxon>eudicotyledons</taxon>
        <taxon>Gunneridae</taxon>
        <taxon>Pentapetalae</taxon>
        <taxon>asterids</taxon>
        <taxon>lamiids</taxon>
        <taxon>Lamiales</taxon>
        <taxon>Pedaliaceae</taxon>
        <taxon>Sesamum</taxon>
    </lineage>
</organism>
<feature type="region of interest" description="Disordered" evidence="1">
    <location>
        <begin position="286"/>
        <end position="313"/>
    </location>
</feature>
<dbReference type="EMBL" id="JACGWM010001538">
    <property type="protein sequence ID" value="KAL0291946.1"/>
    <property type="molecule type" value="Genomic_DNA"/>
</dbReference>
<evidence type="ECO:0000256" key="1">
    <source>
        <dbReference type="SAM" id="MobiDB-lite"/>
    </source>
</evidence>
<evidence type="ECO:0000259" key="2">
    <source>
        <dbReference type="Pfam" id="PF03732"/>
    </source>
</evidence>
<comment type="caution">
    <text evidence="3">The sequence shown here is derived from an EMBL/GenBank/DDBJ whole genome shotgun (WGS) entry which is preliminary data.</text>
</comment>
<dbReference type="PANTHER" id="PTHR33437">
    <property type="entry name" value="OS06G0361200 PROTEIN"/>
    <property type="match status" value="1"/>
</dbReference>
<evidence type="ECO:0000313" key="3">
    <source>
        <dbReference type="EMBL" id="KAL0291946.1"/>
    </source>
</evidence>
<dbReference type="PANTHER" id="PTHR33437:SF2">
    <property type="entry name" value="OS06G0361200 PROTEIN"/>
    <property type="match status" value="1"/>
</dbReference>
<dbReference type="AlphaFoldDB" id="A0AAW2JBH2"/>
<feature type="domain" description="Retrotransposon gag" evidence="2">
    <location>
        <begin position="118"/>
        <end position="183"/>
    </location>
</feature>
<name>A0AAW2JBH2_9LAMI</name>
<gene>
    <name evidence="3" type="ORF">Scaly_2612600</name>
</gene>
<dbReference type="InterPro" id="IPR005162">
    <property type="entry name" value="Retrotrans_gag_dom"/>
</dbReference>
<feature type="compositionally biased region" description="Polar residues" evidence="1">
    <location>
        <begin position="287"/>
        <end position="296"/>
    </location>
</feature>
<reference evidence="3" key="2">
    <citation type="journal article" date="2024" name="Plant">
        <title>Genomic evolution and insights into agronomic trait innovations of Sesamum species.</title>
        <authorList>
            <person name="Miao H."/>
            <person name="Wang L."/>
            <person name="Qu L."/>
            <person name="Liu H."/>
            <person name="Sun Y."/>
            <person name="Le M."/>
            <person name="Wang Q."/>
            <person name="Wei S."/>
            <person name="Zheng Y."/>
            <person name="Lin W."/>
            <person name="Duan Y."/>
            <person name="Cao H."/>
            <person name="Xiong S."/>
            <person name="Wang X."/>
            <person name="Wei L."/>
            <person name="Li C."/>
            <person name="Ma Q."/>
            <person name="Ju M."/>
            <person name="Zhao R."/>
            <person name="Li G."/>
            <person name="Mu C."/>
            <person name="Tian Q."/>
            <person name="Mei H."/>
            <person name="Zhang T."/>
            <person name="Gao T."/>
            <person name="Zhang H."/>
        </authorList>
    </citation>
    <scope>NUCLEOTIDE SEQUENCE</scope>
    <source>
        <strain evidence="3">KEN8</strain>
    </source>
</reference>
<dbReference type="Pfam" id="PF03732">
    <property type="entry name" value="Retrotrans_gag"/>
    <property type="match status" value="1"/>
</dbReference>
<reference evidence="3" key="1">
    <citation type="submission" date="2020-06" db="EMBL/GenBank/DDBJ databases">
        <authorList>
            <person name="Li T."/>
            <person name="Hu X."/>
            <person name="Zhang T."/>
            <person name="Song X."/>
            <person name="Zhang H."/>
            <person name="Dai N."/>
            <person name="Sheng W."/>
            <person name="Hou X."/>
            <person name="Wei L."/>
        </authorList>
    </citation>
    <scope>NUCLEOTIDE SEQUENCE</scope>
    <source>
        <strain evidence="3">KEN8</strain>
        <tissue evidence="3">Leaf</tissue>
    </source>
</reference>
<accession>A0AAW2JBH2</accession>
<feature type="compositionally biased region" description="Basic and acidic residues" evidence="1">
    <location>
        <begin position="300"/>
        <end position="313"/>
    </location>
</feature>
<protein>
    <recommendedName>
        <fullName evidence="2">Retrotransposon gag domain-containing protein</fullName>
    </recommendedName>
</protein>
<sequence>METCTKYCSRVSSAGDVGRLCSFSGLVGKSRAYEDCILDMASGGCVVRHSHHKPYPVQSEYVARTVDSKRGSVPCHYMAESSPMHLEKQGQPLSNTLVHFVETCNNTGTYGDHLVKQFVRSLKDNPFDWYTDLEAGSINGWEQLEQEFLNRFYNTRRTVSMAELTNSRQWKEEPVVDYINRWRKDLIPKIDYLKLPPLRCAFKACIGGLHYILQGILPQSFDELATRAHDMELSITANGGEGPPVQEPYRTKEKQELKKGGKHFSKAPSNESVAVNVAPFKLKSTTKDSAALNNNIPYEKPQRKLTMKEMQAR</sequence>